<evidence type="ECO:0000259" key="4">
    <source>
        <dbReference type="Pfam" id="PF14870"/>
    </source>
</evidence>
<dbReference type="GO" id="GO:0015979">
    <property type="term" value="P:photosynthesis"/>
    <property type="evidence" value="ECO:0007669"/>
    <property type="project" value="UniProtKB-KW"/>
</dbReference>
<keyword evidence="1" id="KW-0602">Photosynthesis</keyword>
<dbReference type="AlphaFoldDB" id="A0A6G6J307"/>
<organism evidence="5 6">
    <name type="scientific">Pseudomonas nitroreducens</name>
    <dbReference type="NCBI Taxonomy" id="46680"/>
    <lineage>
        <taxon>Bacteria</taxon>
        <taxon>Pseudomonadati</taxon>
        <taxon>Pseudomonadota</taxon>
        <taxon>Gammaproteobacteria</taxon>
        <taxon>Pseudomonadales</taxon>
        <taxon>Pseudomonadaceae</taxon>
        <taxon>Pseudomonas</taxon>
    </lineage>
</organism>
<evidence type="ECO:0000256" key="3">
    <source>
        <dbReference type="SAM" id="SignalP"/>
    </source>
</evidence>
<dbReference type="GO" id="GO:0009523">
    <property type="term" value="C:photosystem II"/>
    <property type="evidence" value="ECO:0007669"/>
    <property type="project" value="UniProtKB-KW"/>
</dbReference>
<feature type="signal peptide" evidence="3">
    <location>
        <begin position="1"/>
        <end position="23"/>
    </location>
</feature>
<feature type="domain" description="Photosynthesis system II assembly factor Ycf48/Hcf136-like" evidence="4">
    <location>
        <begin position="160"/>
        <end position="307"/>
    </location>
</feature>
<dbReference type="InterPro" id="IPR028203">
    <property type="entry name" value="PSII_CF48-like_dom"/>
</dbReference>
<dbReference type="PANTHER" id="PTHR47199:SF2">
    <property type="entry name" value="PHOTOSYSTEM II STABILITY_ASSEMBLY FACTOR HCF136, CHLOROPLASTIC"/>
    <property type="match status" value="1"/>
</dbReference>
<evidence type="ECO:0000313" key="6">
    <source>
        <dbReference type="Proteomes" id="UP000501063"/>
    </source>
</evidence>
<evidence type="ECO:0000313" key="5">
    <source>
        <dbReference type="EMBL" id="QIE89775.1"/>
    </source>
</evidence>
<dbReference type="Proteomes" id="UP000501063">
    <property type="component" value="Chromosome"/>
</dbReference>
<proteinExistence type="predicted"/>
<sequence length="354" mass="37714">MAALCNRLLLALLSLCLVPWAGADDGFIDPLDRPASQVGNLLGAQFNAITTAGERLVAVGARGLIAVSDDAGSSWKQMASPVSSDLLAVYFPIPAEGWAVGHEGVVLHSCDRGKTWTKQLDGREAATLLQEHFEQRMAGGDSNAASYLDGVRLNYQDGPEQALMGVWFADAKVGYVAGTFGTLLATHDGGKTWESWMERVDNPELLHYLGISGYGNELFLSSERGIVYRLNPRSGRFETLETGYSGSFFSIKARPGAVIAVGLQGSAYRTLDQGATWVAMPTGISVALSDLQVAEEGRFIASSVDGRVLQSDVQLKAFKVVPGSRPGRFTSLVALPKGQAVTVGYSGVRQVALQ</sequence>
<evidence type="ECO:0000256" key="2">
    <source>
        <dbReference type="ARBA" id="ARBA00023276"/>
    </source>
</evidence>
<accession>A0A6G6J307</accession>
<dbReference type="KEGG" id="pnt:G5B91_27355"/>
<reference evidence="5 6" key="1">
    <citation type="submission" date="2020-02" db="EMBL/GenBank/DDBJ databases">
        <title>Integrative conjugative elements (ICEs) and plasmids drive adaptation of Pseudomonas nitroreducens strain HBP1 to wastewater environment.</title>
        <authorList>
            <person name="Sentchilo V."/>
            <person name="Carraro N."/>
            <person name="Bertelli C."/>
            <person name="van der Meer J.R."/>
        </authorList>
    </citation>
    <scope>NUCLEOTIDE SEQUENCE [LARGE SCALE GENOMIC DNA]</scope>
    <source>
        <strain evidence="5 6">HBP1</strain>
    </source>
</reference>
<dbReference type="RefSeq" id="WP_024764253.1">
    <property type="nucleotide sequence ID" value="NZ_CP049140.1"/>
</dbReference>
<feature type="chain" id="PRO_5026047193" evidence="3">
    <location>
        <begin position="24"/>
        <end position="354"/>
    </location>
</feature>
<name>A0A6G6J307_PSENT</name>
<dbReference type="PANTHER" id="PTHR47199">
    <property type="entry name" value="PHOTOSYSTEM II STABILITY/ASSEMBLY FACTOR HCF136, CHLOROPLASTIC"/>
    <property type="match status" value="1"/>
</dbReference>
<dbReference type="SUPFAM" id="SSF110296">
    <property type="entry name" value="Oligoxyloglucan reducing end-specific cellobiohydrolase"/>
    <property type="match status" value="1"/>
</dbReference>
<evidence type="ECO:0000256" key="1">
    <source>
        <dbReference type="ARBA" id="ARBA00022531"/>
    </source>
</evidence>
<dbReference type="Pfam" id="PF14870">
    <property type="entry name" value="PSII_BNR"/>
    <property type="match status" value="2"/>
</dbReference>
<protein>
    <submittedName>
        <fullName evidence="5">Glycosyl hydrolase</fullName>
    </submittedName>
</protein>
<keyword evidence="2" id="KW-0604">Photosystem II</keyword>
<gene>
    <name evidence="5" type="ORF">G5B91_27355</name>
</gene>
<keyword evidence="5" id="KW-0378">Hydrolase</keyword>
<keyword evidence="3" id="KW-0732">Signal</keyword>
<dbReference type="EMBL" id="CP049140">
    <property type="protein sequence ID" value="QIE89775.1"/>
    <property type="molecule type" value="Genomic_DNA"/>
</dbReference>
<feature type="domain" description="Photosynthesis system II assembly factor Ycf48/Hcf136-like" evidence="4">
    <location>
        <begin position="58"/>
        <end position="118"/>
    </location>
</feature>
<dbReference type="InterPro" id="IPR015943">
    <property type="entry name" value="WD40/YVTN_repeat-like_dom_sf"/>
</dbReference>
<dbReference type="GO" id="GO:0016787">
    <property type="term" value="F:hydrolase activity"/>
    <property type="evidence" value="ECO:0007669"/>
    <property type="project" value="UniProtKB-KW"/>
</dbReference>
<dbReference type="Gene3D" id="2.130.10.10">
    <property type="entry name" value="YVTN repeat-like/Quinoprotein amine dehydrogenase"/>
    <property type="match status" value="1"/>
</dbReference>